<sequence length="266" mass="30728">MAKVAKNRGRNRFFNSCYKPLHFNDDMPITTKRGHLYNSTDISNLKRVKSQEKLDSILGKDLTKNFRPNRKENAFGRNFSHALKNVFSDTSLGKKGQRKEHKYSFGSCKKLSTKFEKIFHSTKEKKFSSSKDLPKITSRMSTSASMDDFSLFTTSTSSLFSSSSRSSCSSQRTQFPSFHRSKSENNMQVYDNVKEKDIALRYNKNVGTYSLLICLLVMVFCGKVFAIICTSTWFYFAPHCFKRMDSDEYKKNDGLLYLVQEKNLTF</sequence>
<evidence type="ECO:0000256" key="1">
    <source>
        <dbReference type="SAM" id="Phobius"/>
    </source>
</evidence>
<reference evidence="3" key="2">
    <citation type="submission" date="2025-08" db="UniProtKB">
        <authorList>
            <consortium name="RefSeq"/>
        </authorList>
    </citation>
    <scope>IDENTIFICATION</scope>
</reference>
<keyword evidence="1" id="KW-0472">Membrane</keyword>
<accession>A0ABM1H882</accession>
<evidence type="ECO:0000313" key="2">
    <source>
        <dbReference type="Proteomes" id="UP000694930"/>
    </source>
</evidence>
<feature type="transmembrane region" description="Helical" evidence="1">
    <location>
        <begin position="211"/>
        <end position="236"/>
    </location>
</feature>
<keyword evidence="2" id="KW-1185">Reference proteome</keyword>
<dbReference type="GeneID" id="107025557"/>
<proteinExistence type="predicted"/>
<keyword evidence="1" id="KW-0812">Transmembrane</keyword>
<protein>
    <submittedName>
        <fullName evidence="3">Uncharacterized protein LOC107025557</fullName>
    </submittedName>
</protein>
<dbReference type="PANTHER" id="PTHR34379:SF6">
    <property type="entry name" value="PROTEIN 3F"/>
    <property type="match status" value="1"/>
</dbReference>
<evidence type="ECO:0000313" key="3">
    <source>
        <dbReference type="RefSeq" id="XP_015081825.1"/>
    </source>
</evidence>
<organism evidence="2 3">
    <name type="scientific">Solanum pennellii</name>
    <name type="common">Tomato</name>
    <name type="synonym">Lycopersicon pennellii</name>
    <dbReference type="NCBI Taxonomy" id="28526"/>
    <lineage>
        <taxon>Eukaryota</taxon>
        <taxon>Viridiplantae</taxon>
        <taxon>Streptophyta</taxon>
        <taxon>Embryophyta</taxon>
        <taxon>Tracheophyta</taxon>
        <taxon>Spermatophyta</taxon>
        <taxon>Magnoliopsida</taxon>
        <taxon>eudicotyledons</taxon>
        <taxon>Gunneridae</taxon>
        <taxon>Pentapetalae</taxon>
        <taxon>asterids</taxon>
        <taxon>lamiids</taxon>
        <taxon>Solanales</taxon>
        <taxon>Solanaceae</taxon>
        <taxon>Solanoideae</taxon>
        <taxon>Solaneae</taxon>
        <taxon>Solanum</taxon>
        <taxon>Solanum subgen. Lycopersicon</taxon>
    </lineage>
</organism>
<reference evidence="2" key="1">
    <citation type="journal article" date="2014" name="Nat. Genet.">
        <title>The genome of the stress-tolerant wild tomato species Solanum pennellii.</title>
        <authorList>
            <person name="Bolger A."/>
            <person name="Scossa F."/>
            <person name="Bolger M.E."/>
            <person name="Lanz C."/>
            <person name="Maumus F."/>
            <person name="Tohge T."/>
            <person name="Quesneville H."/>
            <person name="Alseekh S."/>
            <person name="Sorensen I."/>
            <person name="Lichtenstein G."/>
            <person name="Fich E.A."/>
            <person name="Conte M."/>
            <person name="Keller H."/>
            <person name="Schneeberger K."/>
            <person name="Schwacke R."/>
            <person name="Ofner I."/>
            <person name="Vrebalov J."/>
            <person name="Xu Y."/>
            <person name="Osorio S."/>
            <person name="Aflitos S.A."/>
            <person name="Schijlen E."/>
            <person name="Jimenez-Gomez J.M."/>
            <person name="Ryngajllo M."/>
            <person name="Kimura S."/>
            <person name="Kumar R."/>
            <person name="Koenig D."/>
            <person name="Headland L.R."/>
            <person name="Maloof J.N."/>
            <person name="Sinha N."/>
            <person name="van Ham R.C."/>
            <person name="Lankhorst R.K."/>
            <person name="Mao L."/>
            <person name="Vogel A."/>
            <person name="Arsova B."/>
            <person name="Panstruga R."/>
            <person name="Fei Z."/>
            <person name="Rose J.K."/>
            <person name="Zamir D."/>
            <person name="Carrari F."/>
            <person name="Giovannoni J.J."/>
            <person name="Weigel D."/>
            <person name="Usadel B."/>
            <person name="Fernie A.R."/>
        </authorList>
    </citation>
    <scope>NUCLEOTIDE SEQUENCE [LARGE SCALE GENOMIC DNA]</scope>
    <source>
        <strain evidence="2">cv. LA0716</strain>
    </source>
</reference>
<dbReference type="Proteomes" id="UP000694930">
    <property type="component" value="Chromosome 7"/>
</dbReference>
<dbReference type="InterPro" id="IPR040411">
    <property type="entry name" value="At5g23160-like"/>
</dbReference>
<keyword evidence="1" id="KW-1133">Transmembrane helix</keyword>
<name>A0ABM1H882_SOLPN</name>
<dbReference type="PANTHER" id="PTHR34379">
    <property type="entry name" value="OS07G0553800 PROTEIN"/>
    <property type="match status" value="1"/>
</dbReference>
<dbReference type="RefSeq" id="XP_015081825.1">
    <property type="nucleotide sequence ID" value="XM_015226339.2"/>
</dbReference>
<gene>
    <name evidence="3" type="primary">LOC107025557</name>
</gene>